<dbReference type="Pfam" id="PF00023">
    <property type="entry name" value="Ank"/>
    <property type="match status" value="1"/>
</dbReference>
<dbReference type="Gene3D" id="1.25.40.20">
    <property type="entry name" value="Ankyrin repeat-containing domain"/>
    <property type="match status" value="3"/>
</dbReference>
<reference evidence="7" key="1">
    <citation type="submission" date="2006-10" db="EMBL/GenBank/DDBJ databases">
        <authorList>
            <person name="Amadeo P."/>
            <person name="Zhao Q."/>
            <person name="Wortman J."/>
            <person name="Fraser-Liggett C."/>
            <person name="Carlton J."/>
        </authorList>
    </citation>
    <scope>NUCLEOTIDE SEQUENCE</scope>
    <source>
        <strain evidence="7">G3</strain>
    </source>
</reference>
<dbReference type="OrthoDB" id="194358at2759"/>
<dbReference type="InterPro" id="IPR001841">
    <property type="entry name" value="Znf_RING"/>
</dbReference>
<dbReference type="eggNOG" id="KOG4177">
    <property type="taxonomic scope" value="Eukaryota"/>
</dbReference>
<dbReference type="CDD" id="cd16449">
    <property type="entry name" value="RING-HC"/>
    <property type="match status" value="1"/>
</dbReference>
<feature type="region of interest" description="Disordered" evidence="5">
    <location>
        <begin position="175"/>
        <end position="194"/>
    </location>
</feature>
<dbReference type="Pfam" id="PF12796">
    <property type="entry name" value="Ank_2"/>
    <property type="match status" value="4"/>
</dbReference>
<dbReference type="PANTHER" id="PTHR24126:SF14">
    <property type="entry name" value="ANK_REP_REGION DOMAIN-CONTAINING PROTEIN"/>
    <property type="match status" value="1"/>
</dbReference>
<protein>
    <submittedName>
        <fullName evidence="7">Ankyrin repeat protein, putative</fullName>
    </submittedName>
</protein>
<dbReference type="VEuPathDB" id="TrichDB:TVAGG3_0695070"/>
<feature type="repeat" description="ANK" evidence="3">
    <location>
        <begin position="67"/>
        <end position="99"/>
    </location>
</feature>
<dbReference type="Pfam" id="PF13637">
    <property type="entry name" value="Ank_4"/>
    <property type="match status" value="1"/>
</dbReference>
<dbReference type="InterPro" id="IPR013083">
    <property type="entry name" value="Znf_RING/FYVE/PHD"/>
</dbReference>
<organism evidence="7 8">
    <name type="scientific">Trichomonas vaginalis (strain ATCC PRA-98 / G3)</name>
    <dbReference type="NCBI Taxonomy" id="412133"/>
    <lineage>
        <taxon>Eukaryota</taxon>
        <taxon>Metamonada</taxon>
        <taxon>Parabasalia</taxon>
        <taxon>Trichomonadida</taxon>
        <taxon>Trichomonadidae</taxon>
        <taxon>Trichomonas</taxon>
    </lineage>
</organism>
<feature type="compositionally biased region" description="Polar residues" evidence="5">
    <location>
        <begin position="177"/>
        <end position="190"/>
    </location>
</feature>
<evidence type="ECO:0000256" key="2">
    <source>
        <dbReference type="ARBA" id="ARBA00023043"/>
    </source>
</evidence>
<keyword evidence="4" id="KW-0479">Metal-binding</keyword>
<dbReference type="Pfam" id="PF13920">
    <property type="entry name" value="zf-C3HC4_3"/>
    <property type="match status" value="1"/>
</dbReference>
<dbReference type="SUPFAM" id="SSF48403">
    <property type="entry name" value="Ankyrin repeat"/>
    <property type="match status" value="2"/>
</dbReference>
<dbReference type="InParanoid" id="A2DR48"/>
<keyword evidence="2 3" id="KW-0040">ANK repeat</keyword>
<dbReference type="KEGG" id="tva:4775162"/>
<accession>A2DR48</accession>
<proteinExistence type="predicted"/>
<dbReference type="PRINTS" id="PR01415">
    <property type="entry name" value="ANKYRIN"/>
</dbReference>
<evidence type="ECO:0000256" key="3">
    <source>
        <dbReference type="PROSITE-ProRule" id="PRU00023"/>
    </source>
</evidence>
<dbReference type="PROSITE" id="PS50088">
    <property type="entry name" value="ANK_REPEAT"/>
    <property type="match status" value="8"/>
</dbReference>
<keyword evidence="8" id="KW-1185">Reference proteome</keyword>
<dbReference type="AlphaFoldDB" id="A2DR48"/>
<dbReference type="EMBL" id="DS113234">
    <property type="protein sequence ID" value="EAY17147.1"/>
    <property type="molecule type" value="Genomic_DNA"/>
</dbReference>
<evidence type="ECO:0000259" key="6">
    <source>
        <dbReference type="PROSITE" id="PS50089"/>
    </source>
</evidence>
<dbReference type="SMART" id="SM00248">
    <property type="entry name" value="ANK"/>
    <property type="match status" value="14"/>
</dbReference>
<feature type="repeat" description="ANK" evidence="3">
    <location>
        <begin position="240"/>
        <end position="272"/>
    </location>
</feature>
<feature type="repeat" description="ANK" evidence="3">
    <location>
        <begin position="307"/>
        <end position="339"/>
    </location>
</feature>
<dbReference type="SMR" id="A2DR48"/>
<feature type="domain" description="RING-type" evidence="6">
    <location>
        <begin position="633"/>
        <end position="672"/>
    </location>
</feature>
<name>A2DR48_TRIV3</name>
<keyword evidence="4" id="KW-0863">Zinc-finger</keyword>
<evidence type="ECO:0000256" key="5">
    <source>
        <dbReference type="SAM" id="MobiDB-lite"/>
    </source>
</evidence>
<dbReference type="VEuPathDB" id="TrichDB:TVAG_303660"/>
<feature type="repeat" description="ANK" evidence="3">
    <location>
        <begin position="100"/>
        <end position="132"/>
    </location>
</feature>
<reference evidence="7" key="2">
    <citation type="journal article" date="2007" name="Science">
        <title>Draft genome sequence of the sexually transmitted pathogen Trichomonas vaginalis.</title>
        <authorList>
            <person name="Carlton J.M."/>
            <person name="Hirt R.P."/>
            <person name="Silva J.C."/>
            <person name="Delcher A.L."/>
            <person name="Schatz M."/>
            <person name="Zhao Q."/>
            <person name="Wortman J.R."/>
            <person name="Bidwell S.L."/>
            <person name="Alsmark U.C.M."/>
            <person name="Besteiro S."/>
            <person name="Sicheritz-Ponten T."/>
            <person name="Noel C.J."/>
            <person name="Dacks J.B."/>
            <person name="Foster P.G."/>
            <person name="Simillion C."/>
            <person name="Van de Peer Y."/>
            <person name="Miranda-Saavedra D."/>
            <person name="Barton G.J."/>
            <person name="Westrop G.D."/>
            <person name="Mueller S."/>
            <person name="Dessi D."/>
            <person name="Fiori P.L."/>
            <person name="Ren Q."/>
            <person name="Paulsen I."/>
            <person name="Zhang H."/>
            <person name="Bastida-Corcuera F.D."/>
            <person name="Simoes-Barbosa A."/>
            <person name="Brown M.T."/>
            <person name="Hayes R.D."/>
            <person name="Mukherjee M."/>
            <person name="Okumura C.Y."/>
            <person name="Schneider R."/>
            <person name="Smith A.J."/>
            <person name="Vanacova S."/>
            <person name="Villalvazo M."/>
            <person name="Haas B.J."/>
            <person name="Pertea M."/>
            <person name="Feldblyum T.V."/>
            <person name="Utterback T.R."/>
            <person name="Shu C.L."/>
            <person name="Osoegawa K."/>
            <person name="de Jong P.J."/>
            <person name="Hrdy I."/>
            <person name="Horvathova L."/>
            <person name="Zubacova Z."/>
            <person name="Dolezal P."/>
            <person name="Malik S.B."/>
            <person name="Logsdon J.M. Jr."/>
            <person name="Henze K."/>
            <person name="Gupta A."/>
            <person name="Wang C.C."/>
            <person name="Dunne R.L."/>
            <person name="Upcroft J.A."/>
            <person name="Upcroft P."/>
            <person name="White O."/>
            <person name="Salzberg S.L."/>
            <person name="Tang P."/>
            <person name="Chiu C.-H."/>
            <person name="Lee Y.-S."/>
            <person name="Embley T.M."/>
            <person name="Coombs G.H."/>
            <person name="Mottram J.C."/>
            <person name="Tachezy J."/>
            <person name="Fraser-Liggett C.M."/>
            <person name="Johnson P.J."/>
        </authorList>
    </citation>
    <scope>NUCLEOTIDE SEQUENCE [LARGE SCALE GENOMIC DNA]</scope>
    <source>
        <strain evidence="7">G3</strain>
    </source>
</reference>
<sequence>MTIPIFQAAETDNLDEVKKLLEAGTDIYTANFDGETLLHMAAKCNSMNVLNYLIEQKMDLEAKTEGYEDTPLQIATQEGQSEAFYALIKSGADINTENIEGETPVFTAIRFKRPEFLEYLLQNGADGNHKNKAGETPFTIAVQFKSTSLTKPLLDIHVDQKVNGVSQEEIKKLMSMPMSSRASTTQTPEVLSSEVVSARNKNSRGYDDPITLLFEYCITNNFKELEKNIEGVNVNKTFFDNETLLHAAVENNAYECVNMLLDYGANINAQTKTFLEPPLHMAILNNNHEIIDLLISSGADLELQNAEGESAIFIAVRTGNVELVKTLISKSVNINIFNHDSLTPIFAAISLHQPVIAKLLLQAGATASLGRSNCFSHAMEMGEQDICEAIRESDPSLARAAMNTSNLDLAPPPQQLFNYIRQKNIGGIRKILSNRYNLNLEQPDGLPLIRSIETGNFEVVKAIVNAGADVECSSGKELPLFVAARMGNEKIVEYLLQNGADPRTINEDNENALFPAVRSNNVHVVQLLILQECGLDHVNNAGMTPLYNAVGLRSLPIVEALLAAGADPNNQGHSPFKLAQDLKMTEIINALVSAGAKAQIKRAPRRTRQQASILALSQPMRLKTPLKPEHGKCSICGTKKHMLKLIPCGHAVVCRECLEKFVEKRSQCPICSMGFYATSAFN</sequence>
<dbReference type="Gene3D" id="3.30.40.10">
    <property type="entry name" value="Zinc/RING finger domain, C3HC4 (zinc finger)"/>
    <property type="match status" value="1"/>
</dbReference>
<dbReference type="RefSeq" id="XP_001329370.1">
    <property type="nucleotide sequence ID" value="XM_001329335.1"/>
</dbReference>
<evidence type="ECO:0000256" key="4">
    <source>
        <dbReference type="PROSITE-ProRule" id="PRU00175"/>
    </source>
</evidence>
<gene>
    <name evidence="7" type="ORF">TVAG_303660</name>
</gene>
<dbReference type="GO" id="GO:0008270">
    <property type="term" value="F:zinc ion binding"/>
    <property type="evidence" value="ECO:0007669"/>
    <property type="project" value="UniProtKB-KW"/>
</dbReference>
<evidence type="ECO:0000256" key="1">
    <source>
        <dbReference type="ARBA" id="ARBA00022737"/>
    </source>
</evidence>
<dbReference type="InterPro" id="IPR036770">
    <property type="entry name" value="Ankyrin_rpt-contain_sf"/>
</dbReference>
<feature type="repeat" description="ANK" evidence="3">
    <location>
        <begin position="278"/>
        <end position="306"/>
    </location>
</feature>
<dbReference type="PANTHER" id="PTHR24126">
    <property type="entry name" value="ANKYRIN REPEAT, PH AND SEC7 DOMAIN CONTAINING PROTEIN SECG-RELATED"/>
    <property type="match status" value="1"/>
</dbReference>
<keyword evidence="1" id="KW-0677">Repeat</keyword>
<feature type="repeat" description="ANK" evidence="3">
    <location>
        <begin position="541"/>
        <end position="573"/>
    </location>
</feature>
<evidence type="ECO:0000313" key="7">
    <source>
        <dbReference type="EMBL" id="EAY17147.1"/>
    </source>
</evidence>
<dbReference type="Proteomes" id="UP000001542">
    <property type="component" value="Unassembled WGS sequence"/>
</dbReference>
<dbReference type="SMART" id="SM00184">
    <property type="entry name" value="RING"/>
    <property type="match status" value="1"/>
</dbReference>
<keyword evidence="4" id="KW-0862">Zinc</keyword>
<dbReference type="InterPro" id="IPR002110">
    <property type="entry name" value="Ankyrin_rpt"/>
</dbReference>
<dbReference type="PROSITE" id="PS50297">
    <property type="entry name" value="ANK_REP_REGION"/>
    <property type="match status" value="8"/>
</dbReference>
<dbReference type="SUPFAM" id="SSF57850">
    <property type="entry name" value="RING/U-box"/>
    <property type="match status" value="1"/>
</dbReference>
<feature type="repeat" description="ANK" evidence="3">
    <location>
        <begin position="475"/>
        <end position="507"/>
    </location>
</feature>
<evidence type="ECO:0000313" key="8">
    <source>
        <dbReference type="Proteomes" id="UP000001542"/>
    </source>
</evidence>
<dbReference type="STRING" id="5722.A2DR48"/>
<feature type="repeat" description="ANK" evidence="3">
    <location>
        <begin position="33"/>
        <end position="65"/>
    </location>
</feature>
<dbReference type="PROSITE" id="PS50089">
    <property type="entry name" value="ZF_RING_2"/>
    <property type="match status" value="1"/>
</dbReference>